<feature type="compositionally biased region" description="Basic and acidic residues" evidence="1">
    <location>
        <begin position="144"/>
        <end position="159"/>
    </location>
</feature>
<name>A0A4Z1PBU0_9PEZI</name>
<feature type="region of interest" description="Disordered" evidence="1">
    <location>
        <begin position="140"/>
        <end position="159"/>
    </location>
</feature>
<evidence type="ECO:0000313" key="3">
    <source>
        <dbReference type="Proteomes" id="UP000298493"/>
    </source>
</evidence>
<proteinExistence type="predicted"/>
<feature type="compositionally biased region" description="Basic and acidic residues" evidence="1">
    <location>
        <begin position="206"/>
        <end position="224"/>
    </location>
</feature>
<comment type="caution">
    <text evidence="2">The sequence shown here is derived from an EMBL/GenBank/DDBJ whole genome shotgun (WGS) entry which is preliminary data.</text>
</comment>
<accession>A0A4Z1PBU0</accession>
<dbReference type="EMBL" id="SNSC02000011">
    <property type="protein sequence ID" value="TID19994.1"/>
    <property type="molecule type" value="Genomic_DNA"/>
</dbReference>
<keyword evidence="3" id="KW-1185">Reference proteome</keyword>
<protein>
    <submittedName>
        <fullName evidence="2">Uncharacterized protein</fullName>
    </submittedName>
</protein>
<dbReference type="Proteomes" id="UP000298493">
    <property type="component" value="Unassembled WGS sequence"/>
</dbReference>
<dbReference type="AlphaFoldDB" id="A0A4Z1PBU0"/>
<reference evidence="2 3" key="1">
    <citation type="submission" date="2019-04" db="EMBL/GenBank/DDBJ databases">
        <title>High contiguity whole genome sequence and gene annotation resource for two Venturia nashicola isolates.</title>
        <authorList>
            <person name="Prokchorchik M."/>
            <person name="Won K."/>
            <person name="Lee Y."/>
            <person name="Choi E.D."/>
            <person name="Segonzac C."/>
            <person name="Sohn K.H."/>
        </authorList>
    </citation>
    <scope>NUCLEOTIDE SEQUENCE [LARGE SCALE GENOMIC DNA]</scope>
    <source>
        <strain evidence="2 3">PRI2</strain>
    </source>
</reference>
<sequence>MDSSIESNRRTIRLAFEDVNSDIQAVEVYLKKIEACGTEEDGSIDGSAPWRRIASALSEAVENASKLTAQVLDLYNDKMIERERNPRERAYLTARIQTCLARMRSHQDLLIKGFLPDLELAIVGKPMAHVRLARANEALDQEAEDKANREKKIKDKEAVERRAKENNAYIKAAADRAAKEKEARGKEAAGEAAKARKSGNWQAANREVDETSREGKEARQKATKPESPLPGELGWFGSLMSGMDKAIKEAGAKKDAVKANTSNVDTTRDHRNTGDGKAIIPMTPERIQQNKVVENGPGGAEYGEVQYCPDGHEHNWDVMAADSITGIATKICWLCGTSSLFLPQKEAYGNRDSALDWLDWEETVCELWKACGVAFERSKD</sequence>
<feature type="region of interest" description="Disordered" evidence="1">
    <location>
        <begin position="258"/>
        <end position="278"/>
    </location>
</feature>
<organism evidence="2 3">
    <name type="scientific">Venturia nashicola</name>
    <dbReference type="NCBI Taxonomy" id="86259"/>
    <lineage>
        <taxon>Eukaryota</taxon>
        <taxon>Fungi</taxon>
        <taxon>Dikarya</taxon>
        <taxon>Ascomycota</taxon>
        <taxon>Pezizomycotina</taxon>
        <taxon>Dothideomycetes</taxon>
        <taxon>Pleosporomycetidae</taxon>
        <taxon>Venturiales</taxon>
        <taxon>Venturiaceae</taxon>
        <taxon>Venturia</taxon>
    </lineage>
</organism>
<evidence type="ECO:0000313" key="2">
    <source>
        <dbReference type="EMBL" id="TID19994.1"/>
    </source>
</evidence>
<feature type="region of interest" description="Disordered" evidence="1">
    <location>
        <begin position="180"/>
        <end position="233"/>
    </location>
</feature>
<evidence type="ECO:0000256" key="1">
    <source>
        <dbReference type="SAM" id="MobiDB-lite"/>
    </source>
</evidence>
<feature type="compositionally biased region" description="Basic and acidic residues" evidence="1">
    <location>
        <begin position="180"/>
        <end position="189"/>
    </location>
</feature>
<gene>
    <name evidence="2" type="ORF">E6O75_ATG07454</name>
</gene>